<reference evidence="1" key="1">
    <citation type="submission" date="2014-11" db="EMBL/GenBank/DDBJ databases">
        <authorList>
            <person name="Amaro Gonzalez C."/>
        </authorList>
    </citation>
    <scope>NUCLEOTIDE SEQUENCE</scope>
</reference>
<dbReference type="AlphaFoldDB" id="A0A0E9X5J4"/>
<reference evidence="1" key="2">
    <citation type="journal article" date="2015" name="Fish Shellfish Immunol.">
        <title>Early steps in the European eel (Anguilla anguilla)-Vibrio vulnificus interaction in the gills: Role of the RtxA13 toxin.</title>
        <authorList>
            <person name="Callol A."/>
            <person name="Pajuelo D."/>
            <person name="Ebbesson L."/>
            <person name="Teles M."/>
            <person name="MacKenzie S."/>
            <person name="Amaro C."/>
        </authorList>
    </citation>
    <scope>NUCLEOTIDE SEQUENCE</scope>
</reference>
<organism evidence="1">
    <name type="scientific">Anguilla anguilla</name>
    <name type="common">European freshwater eel</name>
    <name type="synonym">Muraena anguilla</name>
    <dbReference type="NCBI Taxonomy" id="7936"/>
    <lineage>
        <taxon>Eukaryota</taxon>
        <taxon>Metazoa</taxon>
        <taxon>Chordata</taxon>
        <taxon>Craniata</taxon>
        <taxon>Vertebrata</taxon>
        <taxon>Euteleostomi</taxon>
        <taxon>Actinopterygii</taxon>
        <taxon>Neopterygii</taxon>
        <taxon>Teleostei</taxon>
        <taxon>Anguilliformes</taxon>
        <taxon>Anguillidae</taxon>
        <taxon>Anguilla</taxon>
    </lineage>
</organism>
<accession>A0A0E9X5J4</accession>
<evidence type="ECO:0000313" key="1">
    <source>
        <dbReference type="EMBL" id="JAH97997.1"/>
    </source>
</evidence>
<dbReference type="EMBL" id="GBXM01010580">
    <property type="protein sequence ID" value="JAH97997.1"/>
    <property type="molecule type" value="Transcribed_RNA"/>
</dbReference>
<protein>
    <submittedName>
        <fullName evidence="1">Uncharacterized protein</fullName>
    </submittedName>
</protein>
<name>A0A0E9X5J4_ANGAN</name>
<sequence>MHHINHSGELPRNDTVLRCQTHKIKTLFLSSVIISIFPTGHTSGVLEKGEFTIWASLRRQWLEMHFTTTAHHCSPNRGVIILLGIYCY</sequence>
<proteinExistence type="predicted"/>